<dbReference type="Pfam" id="PF20398">
    <property type="entry name" value="DUF6691"/>
    <property type="match status" value="1"/>
</dbReference>
<dbReference type="AlphaFoldDB" id="A0A2U2ASR1"/>
<dbReference type="RefSeq" id="WP_109217742.1">
    <property type="nucleotide sequence ID" value="NZ_QEWW01000001.1"/>
</dbReference>
<organism evidence="2 3">
    <name type="scientific">Ignatzschineria cameli</name>
    <dbReference type="NCBI Taxonomy" id="2182793"/>
    <lineage>
        <taxon>Bacteria</taxon>
        <taxon>Pseudomonadati</taxon>
        <taxon>Pseudomonadota</taxon>
        <taxon>Gammaproteobacteria</taxon>
        <taxon>Cardiobacteriales</taxon>
        <taxon>Ignatzschineriaceae</taxon>
        <taxon>Ignatzschineria</taxon>
    </lineage>
</organism>
<feature type="transmembrane region" description="Helical" evidence="1">
    <location>
        <begin position="41"/>
        <end position="60"/>
    </location>
</feature>
<evidence type="ECO:0000256" key="1">
    <source>
        <dbReference type="SAM" id="Phobius"/>
    </source>
</evidence>
<dbReference type="InterPro" id="IPR046513">
    <property type="entry name" value="DUF6691"/>
</dbReference>
<feature type="transmembrane region" description="Helical" evidence="1">
    <location>
        <begin position="113"/>
        <end position="133"/>
    </location>
</feature>
<dbReference type="Proteomes" id="UP000245059">
    <property type="component" value="Unassembled WGS sequence"/>
</dbReference>
<reference evidence="3" key="1">
    <citation type="submission" date="2018-05" db="EMBL/GenBank/DDBJ databases">
        <title>Ignatzschineria dubaiensis sp. nov., isolated from necrotic foot tissues of dromedaries (Camelus dromedarius) and associated maggots in Dubai, United Arab Emirates.</title>
        <authorList>
            <person name="Tsang C.C."/>
            <person name="Tang J.Y.M."/>
            <person name="Fong J.Y.H."/>
            <person name="Kinne J."/>
            <person name="Lee H.H."/>
            <person name="Joseph M."/>
            <person name="Jose S."/>
            <person name="Schuster R.K."/>
            <person name="Tang Y."/>
            <person name="Sivakumar S."/>
            <person name="Chen J.H.K."/>
            <person name="Teng J.L.L."/>
            <person name="Lau S.K.P."/>
            <person name="Wernery U."/>
            <person name="Woo P.C.Y."/>
        </authorList>
    </citation>
    <scope>NUCLEOTIDE SEQUENCE [LARGE SCALE GENOMIC DNA]</scope>
    <source>
        <strain evidence="3">UAE-HKU57</strain>
    </source>
</reference>
<gene>
    <name evidence="2" type="ORF">DC077_00415</name>
</gene>
<sequence>MKLIISFASGLLFGLGLLYSGMADPAVVQGFLDPFGDWNPALLWVMVGALLISFLGVFIARRRDKTLTGDPLNFPKNSKINKDLILGGLIFGIGWGLVGICPAPALVLLGRGMWEGIIFVIAMLVGMRLVTFFKNR</sequence>
<name>A0A2U2ASR1_9GAMM</name>
<comment type="caution">
    <text evidence="2">The sequence shown here is derived from an EMBL/GenBank/DDBJ whole genome shotgun (WGS) entry which is preliminary data.</text>
</comment>
<keyword evidence="1" id="KW-1133">Transmembrane helix</keyword>
<protein>
    <submittedName>
        <fullName evidence="2">Uncharacterized protein</fullName>
    </submittedName>
</protein>
<dbReference type="EMBL" id="QEWW01000001">
    <property type="protein sequence ID" value="PWD87783.1"/>
    <property type="molecule type" value="Genomic_DNA"/>
</dbReference>
<proteinExistence type="predicted"/>
<accession>A0A2U2ASR1</accession>
<keyword evidence="1" id="KW-0472">Membrane</keyword>
<feature type="transmembrane region" description="Helical" evidence="1">
    <location>
        <begin position="84"/>
        <end position="107"/>
    </location>
</feature>
<evidence type="ECO:0000313" key="3">
    <source>
        <dbReference type="Proteomes" id="UP000245059"/>
    </source>
</evidence>
<evidence type="ECO:0000313" key="2">
    <source>
        <dbReference type="EMBL" id="PWD87783.1"/>
    </source>
</evidence>
<keyword evidence="1" id="KW-0812">Transmembrane</keyword>